<evidence type="ECO:0000256" key="2">
    <source>
        <dbReference type="ARBA" id="ARBA00008572"/>
    </source>
</evidence>
<keyword evidence="4 7" id="KW-1133">Transmembrane helix</keyword>
<dbReference type="GO" id="GO:0005886">
    <property type="term" value="C:plasma membrane"/>
    <property type="evidence" value="ECO:0007669"/>
    <property type="project" value="TreeGrafter"/>
</dbReference>
<keyword evidence="3 7" id="KW-0812">Transmembrane</keyword>
<dbReference type="InterPro" id="IPR002293">
    <property type="entry name" value="AA/rel_permease1"/>
</dbReference>
<evidence type="ECO:0000256" key="6">
    <source>
        <dbReference type="SAM" id="MobiDB-lite"/>
    </source>
</evidence>
<feature type="transmembrane region" description="Helical" evidence="7">
    <location>
        <begin position="61"/>
        <end position="84"/>
    </location>
</feature>
<feature type="transmembrane region" description="Helical" evidence="7">
    <location>
        <begin position="258"/>
        <end position="277"/>
    </location>
</feature>
<dbReference type="Proteomes" id="UP001314263">
    <property type="component" value="Unassembled WGS sequence"/>
</dbReference>
<keyword evidence="5 7" id="KW-0472">Membrane</keyword>
<dbReference type="GO" id="GO:0015171">
    <property type="term" value="F:amino acid transmembrane transporter activity"/>
    <property type="evidence" value="ECO:0007669"/>
    <property type="project" value="TreeGrafter"/>
</dbReference>
<name>A0AAV1I6N7_9CHLO</name>
<feature type="compositionally biased region" description="Polar residues" evidence="6">
    <location>
        <begin position="326"/>
        <end position="342"/>
    </location>
</feature>
<dbReference type="PANTHER" id="PTHR43243">
    <property type="entry name" value="INNER MEMBRANE TRANSPORTER YGJI-RELATED"/>
    <property type="match status" value="1"/>
</dbReference>
<feature type="transmembrane region" description="Helical" evidence="7">
    <location>
        <begin position="230"/>
        <end position="252"/>
    </location>
</feature>
<reference evidence="8 9" key="1">
    <citation type="submission" date="2023-10" db="EMBL/GenBank/DDBJ databases">
        <authorList>
            <person name="Maclean D."/>
            <person name="Macfadyen A."/>
        </authorList>
    </citation>
    <scope>NUCLEOTIDE SEQUENCE [LARGE SCALE GENOMIC DNA]</scope>
</reference>
<sequence>MAEEAKNPSRDLPIAILGSLSVATILYILMALAITLMVPYYLIDVGAPFSAAFNLINGWHWAAYLVSAGAVCSLFTVLLIQVMITSREFLVMARHNLIPSWFAYVNSRTGTPLRIIIPFGLAKTILALMTTLGTLAKLVNCGYLFGAMMVASSVLLRRYLPKSNAARPAQRAAVLVRYWLVVSFSIAFAACYQKHVKWYSLLIFAILWICTALSFFMLPEVVKPQIFRVPLAPIVCSCAIFGGMFLIGSLGAIPVRNFAIVLAVVTGLYLVYGIHAADHHDALLATFTARHAEERKVTGAEEGDGRAAGAQDRKQPTSCELRRTSHSLSNELSQATAKGSKS</sequence>
<comment type="caution">
    <text evidence="8">The sequence shown here is derived from an EMBL/GenBank/DDBJ whole genome shotgun (WGS) entry which is preliminary data.</text>
</comment>
<feature type="transmembrane region" description="Helical" evidence="7">
    <location>
        <begin position="198"/>
        <end position="218"/>
    </location>
</feature>
<dbReference type="Pfam" id="PF13520">
    <property type="entry name" value="AA_permease_2"/>
    <property type="match status" value="1"/>
</dbReference>
<gene>
    <name evidence="8" type="ORF">CVIRNUC_005080</name>
</gene>
<protein>
    <submittedName>
        <fullName evidence="8">Uncharacterized protein</fullName>
    </submittedName>
</protein>
<feature type="transmembrane region" description="Helical" evidence="7">
    <location>
        <begin position="172"/>
        <end position="192"/>
    </location>
</feature>
<dbReference type="EMBL" id="CAUYUE010000006">
    <property type="protein sequence ID" value="CAK0780520.1"/>
    <property type="molecule type" value="Genomic_DNA"/>
</dbReference>
<evidence type="ECO:0000256" key="5">
    <source>
        <dbReference type="ARBA" id="ARBA00023136"/>
    </source>
</evidence>
<evidence type="ECO:0000313" key="9">
    <source>
        <dbReference type="Proteomes" id="UP001314263"/>
    </source>
</evidence>
<evidence type="ECO:0000256" key="4">
    <source>
        <dbReference type="ARBA" id="ARBA00022989"/>
    </source>
</evidence>
<feature type="transmembrane region" description="Helical" evidence="7">
    <location>
        <begin position="12"/>
        <end position="41"/>
    </location>
</feature>
<proteinExistence type="inferred from homology"/>
<comment type="similarity">
    <text evidence="2">Belongs to the amino acid-polyamine-organocation (APC) superfamily. Cationic amino acid transporter (CAT) (TC 2.A.3.3) family.</text>
</comment>
<evidence type="ECO:0000256" key="7">
    <source>
        <dbReference type="SAM" id="Phobius"/>
    </source>
</evidence>
<accession>A0AAV1I6N7</accession>
<evidence type="ECO:0000313" key="8">
    <source>
        <dbReference type="EMBL" id="CAK0780520.1"/>
    </source>
</evidence>
<evidence type="ECO:0000256" key="1">
    <source>
        <dbReference type="ARBA" id="ARBA00004141"/>
    </source>
</evidence>
<organism evidence="8 9">
    <name type="scientific">Coccomyxa viridis</name>
    <dbReference type="NCBI Taxonomy" id="1274662"/>
    <lineage>
        <taxon>Eukaryota</taxon>
        <taxon>Viridiplantae</taxon>
        <taxon>Chlorophyta</taxon>
        <taxon>core chlorophytes</taxon>
        <taxon>Trebouxiophyceae</taxon>
        <taxon>Trebouxiophyceae incertae sedis</taxon>
        <taxon>Coccomyxaceae</taxon>
        <taxon>Coccomyxa</taxon>
    </lineage>
</organism>
<keyword evidence="9" id="KW-1185">Reference proteome</keyword>
<dbReference type="AlphaFoldDB" id="A0AAV1I6N7"/>
<evidence type="ECO:0000256" key="3">
    <source>
        <dbReference type="ARBA" id="ARBA00022692"/>
    </source>
</evidence>
<feature type="compositionally biased region" description="Basic and acidic residues" evidence="6">
    <location>
        <begin position="296"/>
        <end position="323"/>
    </location>
</feature>
<feature type="region of interest" description="Disordered" evidence="6">
    <location>
        <begin position="296"/>
        <end position="342"/>
    </location>
</feature>
<dbReference type="Gene3D" id="1.20.1740.10">
    <property type="entry name" value="Amino acid/polyamine transporter I"/>
    <property type="match status" value="1"/>
</dbReference>
<comment type="subcellular location">
    <subcellularLocation>
        <location evidence="1">Membrane</location>
        <topology evidence="1">Multi-pass membrane protein</topology>
    </subcellularLocation>
</comment>
<feature type="transmembrane region" description="Helical" evidence="7">
    <location>
        <begin position="142"/>
        <end position="160"/>
    </location>
</feature>
<dbReference type="PANTHER" id="PTHR43243:SF41">
    <property type="entry name" value="CATIONIC AMINO ACID TRANSPORTER 7, CHLOROPLASTIC"/>
    <property type="match status" value="1"/>
</dbReference>